<name>A0A067L8Y3_JATCU</name>
<evidence type="ECO:0000313" key="2">
    <source>
        <dbReference type="EMBL" id="KDP40564.1"/>
    </source>
</evidence>
<dbReference type="Proteomes" id="UP000027138">
    <property type="component" value="Unassembled WGS sequence"/>
</dbReference>
<dbReference type="PANTHER" id="PTHR33334">
    <property type="entry name" value="PROTEIN LNK1"/>
    <property type="match status" value="1"/>
</dbReference>
<sequence>MDWYVGSSIEELVVPKDQEPSDRFLLSESWPNWGTSDSESFDFPSKSFDIDSKLTREKLDPNGDFFSNEVEGESCIHDKDRCSSSIDGGTSEESLYRTAVSCDQLDSLSGFEQMDDIFFSSLIEDLTGTENLHHSFCFEPEFQNHMVPLSKVLVPSEHNRINEHMDEETSLEESVLQDLESVMAQLTDKTRLCFRDALYRLAKNSRQHEERQDHNGNMSMKTSPWTGQEEKMRPERRQNMELETNIIDRTVANLMFNKMDIITEHDFPASASISFREEATKPLNYKPQSKSPPACPLFSSDCEVPILCQGETKTSDSRCTQPNNVYGNVYEMLV</sequence>
<dbReference type="AlphaFoldDB" id="A0A067L8Y3"/>
<reference evidence="2 3" key="1">
    <citation type="journal article" date="2014" name="PLoS ONE">
        <title>Global Analysis of Gene Expression Profiles in Physic Nut (Jatropha curcas L.) Seedlings Exposed to Salt Stress.</title>
        <authorList>
            <person name="Zhang L."/>
            <person name="Zhang C."/>
            <person name="Wu P."/>
            <person name="Chen Y."/>
            <person name="Li M."/>
            <person name="Jiang H."/>
            <person name="Wu G."/>
        </authorList>
    </citation>
    <scope>NUCLEOTIDE SEQUENCE [LARGE SCALE GENOMIC DNA]</scope>
    <source>
        <strain evidence="3">cv. GZQX0401</strain>
        <tissue evidence="2">Young leaves</tissue>
    </source>
</reference>
<proteinExistence type="predicted"/>
<keyword evidence="3" id="KW-1185">Reference proteome</keyword>
<dbReference type="GO" id="GO:0007623">
    <property type="term" value="P:circadian rhythm"/>
    <property type="evidence" value="ECO:0007669"/>
    <property type="project" value="InterPro"/>
</dbReference>
<dbReference type="PANTHER" id="PTHR33334:SF10">
    <property type="entry name" value="PROTEIN LNK4"/>
    <property type="match status" value="1"/>
</dbReference>
<feature type="compositionally biased region" description="Polar residues" evidence="1">
    <location>
        <begin position="215"/>
        <end position="226"/>
    </location>
</feature>
<evidence type="ECO:0000313" key="3">
    <source>
        <dbReference type="Proteomes" id="UP000027138"/>
    </source>
</evidence>
<dbReference type="STRING" id="180498.A0A067L8Y3"/>
<dbReference type="EMBL" id="KK914327">
    <property type="protein sequence ID" value="KDP40564.1"/>
    <property type="molecule type" value="Genomic_DNA"/>
</dbReference>
<organism evidence="2 3">
    <name type="scientific">Jatropha curcas</name>
    <name type="common">Barbados nut</name>
    <dbReference type="NCBI Taxonomy" id="180498"/>
    <lineage>
        <taxon>Eukaryota</taxon>
        <taxon>Viridiplantae</taxon>
        <taxon>Streptophyta</taxon>
        <taxon>Embryophyta</taxon>
        <taxon>Tracheophyta</taxon>
        <taxon>Spermatophyta</taxon>
        <taxon>Magnoliopsida</taxon>
        <taxon>eudicotyledons</taxon>
        <taxon>Gunneridae</taxon>
        <taxon>Pentapetalae</taxon>
        <taxon>rosids</taxon>
        <taxon>fabids</taxon>
        <taxon>Malpighiales</taxon>
        <taxon>Euphorbiaceae</taxon>
        <taxon>Crotonoideae</taxon>
        <taxon>Jatropheae</taxon>
        <taxon>Jatropha</taxon>
    </lineage>
</organism>
<protein>
    <recommendedName>
        <fullName evidence="4">Protein LNK3</fullName>
    </recommendedName>
</protein>
<accession>A0A067L8Y3</accession>
<gene>
    <name evidence="2" type="ORF">JCGZ_24563</name>
</gene>
<dbReference type="OrthoDB" id="1939712at2759"/>
<evidence type="ECO:0008006" key="4">
    <source>
        <dbReference type="Google" id="ProtNLM"/>
    </source>
</evidence>
<evidence type="ECO:0000256" key="1">
    <source>
        <dbReference type="SAM" id="MobiDB-lite"/>
    </source>
</evidence>
<dbReference type="InterPro" id="IPR039928">
    <property type="entry name" value="LNK"/>
</dbReference>
<feature type="region of interest" description="Disordered" evidence="1">
    <location>
        <begin position="205"/>
        <end position="234"/>
    </location>
</feature>
<dbReference type="GO" id="GO:0006355">
    <property type="term" value="P:regulation of DNA-templated transcription"/>
    <property type="evidence" value="ECO:0007669"/>
    <property type="project" value="InterPro"/>
</dbReference>